<proteinExistence type="inferred from homology"/>
<evidence type="ECO:0000256" key="6">
    <source>
        <dbReference type="ARBA" id="ARBA00022840"/>
    </source>
</evidence>
<dbReference type="InterPro" id="IPR014729">
    <property type="entry name" value="Rossmann-like_a/b/a_fold"/>
</dbReference>
<keyword evidence="6 12" id="KW-0067">ATP-binding</keyword>
<dbReference type="PRINTS" id="PR01039">
    <property type="entry name" value="TRNASYNTHTRP"/>
</dbReference>
<keyword evidence="8 12" id="KW-0030">Aminoacyl-tRNA synthetase</keyword>
<dbReference type="EMBL" id="KV453875">
    <property type="protein sequence ID" value="ODV82726.1"/>
    <property type="molecule type" value="Genomic_DNA"/>
</dbReference>
<dbReference type="NCBIfam" id="TIGR00233">
    <property type="entry name" value="trpS"/>
    <property type="match status" value="1"/>
</dbReference>
<sequence length="395" mass="44170">MLKSLRGGIPFGGNKEIVACGSRLFSTTLCSSLEKTVQTVPLISDPNYKIPNNSVLVSGIQPTGAFHLGNYLGATKSWKLLTDRVIQDEIDSTLIFFVADLHSITVPQDFSTLKKHRMEAIASIIACGVDPEKAIIYNQSAVPEHTQLQWVLNCFTSVGYLNRMTQWKSKSNIRETSDIIADIGKVRLGLFSYPVLMAADILLFNTTHCPVGLDQAQHLELTREIAESFNKETRSKFFNLPKTLLAPTSKVLSLRNPSKKMSKSDPDEMSRLSIIESPESIIKKIKKATTDSIEGRITYDPIERPGISNLLTIYAAIKNKTISTIMPDVEHLNKMQLKDMVSTAIIEDLKTPSELYNELIRDEERLQKLSDRGAERAREIAAKNLKEIYKIIGMN</sequence>
<dbReference type="STRING" id="983967.A0A1E4ST84"/>
<dbReference type="GO" id="GO:0004830">
    <property type="term" value="F:tryptophan-tRNA ligase activity"/>
    <property type="evidence" value="ECO:0007669"/>
    <property type="project" value="UniProtKB-EC"/>
</dbReference>
<evidence type="ECO:0000256" key="5">
    <source>
        <dbReference type="ARBA" id="ARBA00022741"/>
    </source>
</evidence>
<name>A0A1E4ST84_9ASCO</name>
<gene>
    <name evidence="13" type="ORF">CANARDRAFT_178250</name>
</gene>
<dbReference type="Proteomes" id="UP000094801">
    <property type="component" value="Unassembled WGS sequence"/>
</dbReference>
<keyword evidence="4 12" id="KW-0436">Ligase</keyword>
<evidence type="ECO:0000256" key="8">
    <source>
        <dbReference type="ARBA" id="ARBA00023146"/>
    </source>
</evidence>
<accession>A0A1E4ST84</accession>
<dbReference type="Gene3D" id="3.40.50.620">
    <property type="entry name" value="HUPs"/>
    <property type="match status" value="1"/>
</dbReference>
<dbReference type="EC" id="6.1.1.2" evidence="3"/>
<organism evidence="13 14">
    <name type="scientific">[Candida] arabinofermentans NRRL YB-2248</name>
    <dbReference type="NCBI Taxonomy" id="983967"/>
    <lineage>
        <taxon>Eukaryota</taxon>
        <taxon>Fungi</taxon>
        <taxon>Dikarya</taxon>
        <taxon>Ascomycota</taxon>
        <taxon>Saccharomycotina</taxon>
        <taxon>Pichiomycetes</taxon>
        <taxon>Pichiales</taxon>
        <taxon>Pichiaceae</taxon>
        <taxon>Ogataea</taxon>
        <taxon>Ogataea/Candida clade</taxon>
    </lineage>
</organism>
<evidence type="ECO:0000256" key="7">
    <source>
        <dbReference type="ARBA" id="ARBA00022917"/>
    </source>
</evidence>
<evidence type="ECO:0000256" key="4">
    <source>
        <dbReference type="ARBA" id="ARBA00022598"/>
    </source>
</evidence>
<dbReference type="GO" id="GO:0070183">
    <property type="term" value="P:mitochondrial tryptophanyl-tRNA aminoacylation"/>
    <property type="evidence" value="ECO:0007669"/>
    <property type="project" value="TreeGrafter"/>
</dbReference>
<dbReference type="PROSITE" id="PS00178">
    <property type="entry name" value="AA_TRNA_LIGASE_I"/>
    <property type="match status" value="1"/>
</dbReference>
<dbReference type="FunFam" id="1.10.240.10:FF:000002">
    <property type="entry name" value="Tryptophan--tRNA ligase"/>
    <property type="match status" value="1"/>
</dbReference>
<evidence type="ECO:0000313" key="13">
    <source>
        <dbReference type="EMBL" id="ODV82726.1"/>
    </source>
</evidence>
<dbReference type="InterPro" id="IPR002306">
    <property type="entry name" value="Trp-tRNA-ligase"/>
</dbReference>
<evidence type="ECO:0000256" key="9">
    <source>
        <dbReference type="ARBA" id="ARBA00030268"/>
    </source>
</evidence>
<evidence type="ECO:0000256" key="1">
    <source>
        <dbReference type="ARBA" id="ARBA00004305"/>
    </source>
</evidence>
<evidence type="ECO:0000256" key="2">
    <source>
        <dbReference type="ARBA" id="ARBA00005594"/>
    </source>
</evidence>
<dbReference type="AlphaFoldDB" id="A0A1E4ST84"/>
<dbReference type="InterPro" id="IPR050203">
    <property type="entry name" value="Trp-tRNA_synthetase"/>
</dbReference>
<comment type="catalytic activity">
    <reaction evidence="10">
        <text>tRNA(Trp) + L-tryptophan + ATP = L-tryptophyl-tRNA(Trp) + AMP + diphosphate + H(+)</text>
        <dbReference type="Rhea" id="RHEA:24080"/>
        <dbReference type="Rhea" id="RHEA-COMP:9671"/>
        <dbReference type="Rhea" id="RHEA-COMP:9705"/>
        <dbReference type="ChEBI" id="CHEBI:15378"/>
        <dbReference type="ChEBI" id="CHEBI:30616"/>
        <dbReference type="ChEBI" id="CHEBI:33019"/>
        <dbReference type="ChEBI" id="CHEBI:57912"/>
        <dbReference type="ChEBI" id="CHEBI:78442"/>
        <dbReference type="ChEBI" id="CHEBI:78535"/>
        <dbReference type="ChEBI" id="CHEBI:456215"/>
        <dbReference type="EC" id="6.1.1.2"/>
    </reaction>
</comment>
<dbReference type="Pfam" id="PF00579">
    <property type="entry name" value="tRNA-synt_1b"/>
    <property type="match status" value="1"/>
</dbReference>
<dbReference type="OrthoDB" id="15808at2759"/>
<evidence type="ECO:0000256" key="11">
    <source>
        <dbReference type="ARBA" id="ARBA00069760"/>
    </source>
</evidence>
<dbReference type="HAMAP" id="MF_00140_B">
    <property type="entry name" value="Trp_tRNA_synth_B"/>
    <property type="match status" value="1"/>
</dbReference>
<dbReference type="PANTHER" id="PTHR43766:SF1">
    <property type="entry name" value="TRYPTOPHAN--TRNA LIGASE, MITOCHONDRIAL"/>
    <property type="match status" value="1"/>
</dbReference>
<dbReference type="SUPFAM" id="SSF52374">
    <property type="entry name" value="Nucleotidylyl transferase"/>
    <property type="match status" value="1"/>
</dbReference>
<comment type="subcellular location">
    <subcellularLocation>
        <location evidence="1">Mitochondrion matrix</location>
    </subcellularLocation>
</comment>
<dbReference type="PANTHER" id="PTHR43766">
    <property type="entry name" value="TRYPTOPHAN--TRNA LIGASE, MITOCHONDRIAL"/>
    <property type="match status" value="1"/>
</dbReference>
<keyword evidence="14" id="KW-1185">Reference proteome</keyword>
<comment type="similarity">
    <text evidence="2 12">Belongs to the class-I aminoacyl-tRNA synthetase family.</text>
</comment>
<evidence type="ECO:0000256" key="10">
    <source>
        <dbReference type="ARBA" id="ARBA00049929"/>
    </source>
</evidence>
<reference evidence="14" key="1">
    <citation type="submission" date="2016-04" db="EMBL/GenBank/DDBJ databases">
        <title>Comparative genomics of biotechnologically important yeasts.</title>
        <authorList>
            <consortium name="DOE Joint Genome Institute"/>
            <person name="Riley R."/>
            <person name="Haridas S."/>
            <person name="Wolfe K.H."/>
            <person name="Lopes M.R."/>
            <person name="Hittinger C.T."/>
            <person name="Goker M."/>
            <person name="Salamov A."/>
            <person name="Wisecaver J."/>
            <person name="Long T.M."/>
            <person name="Aerts A.L."/>
            <person name="Barry K."/>
            <person name="Choi C."/>
            <person name="Clum A."/>
            <person name="Coughlan A.Y."/>
            <person name="Deshpande S."/>
            <person name="Douglass A.P."/>
            <person name="Hanson S.J."/>
            <person name="Klenk H.-P."/>
            <person name="Labutti K."/>
            <person name="Lapidus A."/>
            <person name="Lindquist E."/>
            <person name="Lipzen A."/>
            <person name="Meier-Kolthoff J.P."/>
            <person name="Ohm R.A."/>
            <person name="Otillar R.P."/>
            <person name="Pangilinan J."/>
            <person name="Peng Y."/>
            <person name="Rokas A."/>
            <person name="Rosa C.A."/>
            <person name="Scheuner C."/>
            <person name="Sibirny A.A."/>
            <person name="Slot J.C."/>
            <person name="Stielow J.B."/>
            <person name="Sun H."/>
            <person name="Kurtzman C.P."/>
            <person name="Blackwell M."/>
            <person name="Grigoriev I.V."/>
            <person name="Jeffries T.W."/>
        </authorList>
    </citation>
    <scope>NUCLEOTIDE SEQUENCE [LARGE SCALE GENOMIC DNA]</scope>
    <source>
        <strain evidence="14">NRRL YB-2248</strain>
    </source>
</reference>
<dbReference type="InterPro" id="IPR001412">
    <property type="entry name" value="aa-tRNA-synth_I_CS"/>
</dbReference>
<keyword evidence="5 12" id="KW-0547">Nucleotide-binding</keyword>
<protein>
    <recommendedName>
        <fullName evidence="11">Tryptophan--tRNA ligase, mitochondrial</fullName>
        <ecNumber evidence="3">6.1.1.2</ecNumber>
    </recommendedName>
    <alternativeName>
        <fullName evidence="9">Tryptophanyl-tRNA synthetase</fullName>
    </alternativeName>
</protein>
<dbReference type="CDD" id="cd00806">
    <property type="entry name" value="TrpRS_core"/>
    <property type="match status" value="1"/>
</dbReference>
<keyword evidence="7 12" id="KW-0648">Protein biosynthesis</keyword>
<dbReference type="GO" id="GO:0005759">
    <property type="term" value="C:mitochondrial matrix"/>
    <property type="evidence" value="ECO:0007669"/>
    <property type="project" value="UniProtKB-SubCell"/>
</dbReference>
<dbReference type="GO" id="GO:0005524">
    <property type="term" value="F:ATP binding"/>
    <property type="evidence" value="ECO:0007669"/>
    <property type="project" value="UniProtKB-KW"/>
</dbReference>
<evidence type="ECO:0000256" key="3">
    <source>
        <dbReference type="ARBA" id="ARBA00013161"/>
    </source>
</evidence>
<dbReference type="FunFam" id="3.40.50.620:FF:000082">
    <property type="entry name" value="MSW1p Mitochondrial tryptophanyl-tRNA synthetase"/>
    <property type="match status" value="1"/>
</dbReference>
<dbReference type="Gene3D" id="1.10.240.10">
    <property type="entry name" value="Tyrosyl-Transfer RNA Synthetase"/>
    <property type="match status" value="1"/>
</dbReference>
<evidence type="ECO:0000313" key="14">
    <source>
        <dbReference type="Proteomes" id="UP000094801"/>
    </source>
</evidence>
<dbReference type="InterPro" id="IPR024109">
    <property type="entry name" value="Trp-tRNA-ligase_bac-type"/>
</dbReference>
<evidence type="ECO:0000256" key="12">
    <source>
        <dbReference type="RuleBase" id="RU363036"/>
    </source>
</evidence>
<dbReference type="InterPro" id="IPR002305">
    <property type="entry name" value="aa-tRNA-synth_Ic"/>
</dbReference>